<protein>
    <submittedName>
        <fullName evidence="1">Uncharacterized protein</fullName>
    </submittedName>
</protein>
<organism evidence="1 2">
    <name type="scientific">Armillaria ostoyae</name>
    <name type="common">Armillaria root rot fungus</name>
    <dbReference type="NCBI Taxonomy" id="47428"/>
    <lineage>
        <taxon>Eukaryota</taxon>
        <taxon>Fungi</taxon>
        <taxon>Dikarya</taxon>
        <taxon>Basidiomycota</taxon>
        <taxon>Agaricomycotina</taxon>
        <taxon>Agaricomycetes</taxon>
        <taxon>Agaricomycetidae</taxon>
        <taxon>Agaricales</taxon>
        <taxon>Marasmiineae</taxon>
        <taxon>Physalacriaceae</taxon>
        <taxon>Armillaria</taxon>
    </lineage>
</organism>
<sequence>MTDSKTTNSATSDDAVLVSLLMAIQLTPGQHQHLATMVASLQPALAIPPTHPSDLGRHSEFFVHLR</sequence>
<keyword evidence="2" id="KW-1185">Reference proteome</keyword>
<accession>A0A284RTM0</accession>
<evidence type="ECO:0000313" key="2">
    <source>
        <dbReference type="Proteomes" id="UP000219338"/>
    </source>
</evidence>
<proteinExistence type="predicted"/>
<dbReference type="EMBL" id="FUEG01000016">
    <property type="protein sequence ID" value="SJL12103.1"/>
    <property type="molecule type" value="Genomic_DNA"/>
</dbReference>
<dbReference type="Proteomes" id="UP000219338">
    <property type="component" value="Unassembled WGS sequence"/>
</dbReference>
<dbReference type="AlphaFoldDB" id="A0A284RTM0"/>
<evidence type="ECO:0000313" key="1">
    <source>
        <dbReference type="EMBL" id="SJL12103.1"/>
    </source>
</evidence>
<name>A0A284RTM0_ARMOS</name>
<reference evidence="2" key="1">
    <citation type="journal article" date="2017" name="Nat. Ecol. Evol.">
        <title>Genome expansion and lineage-specific genetic innovations in the forest pathogenic fungi Armillaria.</title>
        <authorList>
            <person name="Sipos G."/>
            <person name="Prasanna A.N."/>
            <person name="Walter M.C."/>
            <person name="O'Connor E."/>
            <person name="Balint B."/>
            <person name="Krizsan K."/>
            <person name="Kiss B."/>
            <person name="Hess J."/>
            <person name="Varga T."/>
            <person name="Slot J."/>
            <person name="Riley R."/>
            <person name="Boka B."/>
            <person name="Rigling D."/>
            <person name="Barry K."/>
            <person name="Lee J."/>
            <person name="Mihaltcheva S."/>
            <person name="LaButti K."/>
            <person name="Lipzen A."/>
            <person name="Waldron R."/>
            <person name="Moloney N.M."/>
            <person name="Sperisen C."/>
            <person name="Kredics L."/>
            <person name="Vagvoelgyi C."/>
            <person name="Patrignani A."/>
            <person name="Fitzpatrick D."/>
            <person name="Nagy I."/>
            <person name="Doyle S."/>
            <person name="Anderson J.B."/>
            <person name="Grigoriev I.V."/>
            <person name="Gueldener U."/>
            <person name="Muensterkoetter M."/>
            <person name="Nagy L.G."/>
        </authorList>
    </citation>
    <scope>NUCLEOTIDE SEQUENCE [LARGE SCALE GENOMIC DNA]</scope>
    <source>
        <strain evidence="2">C18/9</strain>
    </source>
</reference>
<gene>
    <name evidence="1" type="ORF">ARMOST_15524</name>
</gene>